<reference evidence="2 3" key="1">
    <citation type="journal article" date="2022" name="Res Sq">
        <title>Evolution of multicellular longitudinally dividing oral cavity symbionts (Neisseriaceae).</title>
        <authorList>
            <person name="Nyongesa S."/>
            <person name="Weber P."/>
            <person name="Bernet E."/>
            <person name="Pullido F."/>
            <person name="Nieckarz M."/>
            <person name="Delaby M."/>
            <person name="Nieves C."/>
            <person name="Viehboeck T."/>
            <person name="Krause N."/>
            <person name="Rivera-Millot A."/>
            <person name="Nakamura A."/>
            <person name="Vischer N."/>
            <person name="VanNieuwenhze M."/>
            <person name="Brun Y."/>
            <person name="Cava F."/>
            <person name="Bulgheresi S."/>
            <person name="Veyrier F."/>
        </authorList>
    </citation>
    <scope>NUCLEOTIDE SEQUENCE [LARGE SCALE GENOMIC DNA]</scope>
    <source>
        <strain evidence="2 3">CCUG 63373m</strain>
    </source>
</reference>
<dbReference type="RefSeq" id="WP_244785016.1">
    <property type="nucleotide sequence ID" value="NZ_CP091508.1"/>
</dbReference>
<gene>
    <name evidence="2" type="ORF">LVJ83_12655</name>
</gene>
<keyword evidence="3" id="KW-1185">Reference proteome</keyword>
<accession>A0ABY4DVX3</accession>
<dbReference type="Pfam" id="PF05159">
    <property type="entry name" value="Capsule_synth"/>
    <property type="match status" value="1"/>
</dbReference>
<evidence type="ECO:0000313" key="3">
    <source>
        <dbReference type="Proteomes" id="UP000829817"/>
    </source>
</evidence>
<dbReference type="InterPro" id="IPR007833">
    <property type="entry name" value="Capsule_polysaccharide_synth"/>
</dbReference>
<dbReference type="CDD" id="cd16441">
    <property type="entry name" value="beta_Kdo_transferase_KpsS"/>
    <property type="match status" value="1"/>
</dbReference>
<organism evidence="2 3">
    <name type="scientific">Uruburuella testudinis</name>
    <dbReference type="NCBI Taxonomy" id="1282863"/>
    <lineage>
        <taxon>Bacteria</taxon>
        <taxon>Pseudomonadati</taxon>
        <taxon>Pseudomonadota</taxon>
        <taxon>Betaproteobacteria</taxon>
        <taxon>Neisseriales</taxon>
        <taxon>Neisseriaceae</taxon>
        <taxon>Uruburuella</taxon>
    </lineage>
</organism>
<protein>
    <submittedName>
        <fullName evidence="2">Capsule biosynthesis protein</fullName>
    </submittedName>
</protein>
<feature type="compositionally biased region" description="Basic and acidic residues" evidence="1">
    <location>
        <begin position="414"/>
        <end position="423"/>
    </location>
</feature>
<proteinExistence type="predicted"/>
<dbReference type="Proteomes" id="UP000829817">
    <property type="component" value="Chromosome"/>
</dbReference>
<feature type="region of interest" description="Disordered" evidence="1">
    <location>
        <begin position="414"/>
        <end position="433"/>
    </location>
</feature>
<name>A0ABY4DVX3_9NEIS</name>
<evidence type="ECO:0000313" key="2">
    <source>
        <dbReference type="EMBL" id="UOO81747.1"/>
    </source>
</evidence>
<dbReference type="EMBL" id="CP091508">
    <property type="protein sequence ID" value="UOO81747.1"/>
    <property type="molecule type" value="Genomic_DNA"/>
</dbReference>
<sequence>MAKTEPIKSYLQELADTANRILLLQGPIGHFFSDLADWLQQRGKVVFKLNFNAGDTLYYPETRPNTFTYTDTFQNFPEFLAAFIAEHHIQAMVCFGDTRPYHMAAKKLADRLGNVSCWAFEEGYFRPYFITLEKCGVNAYSPLPRDAYFFTKAYPRLSEQEYRDPMPVPAGFLPVAKHAIRYYVATYLHRNRYPNYIHHRITDIGHYVKLWTLSGLKRVNYVFQDRHFAKQTENGKYGKFFILPLQVFNDSQIRMHSDFSSVRNFLLHVLTSFAAHAPADVNLIVKHHPMDRGFIDYQKDIRHFIKKHPKLKGRIFYVHDVPLPVFLRHGIGMVTLNSTSGLSALIHNMPVKVIGRAHYDIPGITFQDKLADFWVRPTPPDRDLFHAYRMYHINVTQINGSFYSRVNFPDDDNKAFRPSETRRATMQTDKAAG</sequence>
<feature type="compositionally biased region" description="Polar residues" evidence="1">
    <location>
        <begin position="424"/>
        <end position="433"/>
    </location>
</feature>
<evidence type="ECO:0000256" key="1">
    <source>
        <dbReference type="SAM" id="MobiDB-lite"/>
    </source>
</evidence>